<name>G5H6M3_9BACT</name>
<dbReference type="OrthoDB" id="214902at2"/>
<dbReference type="eggNOG" id="COG3070">
    <property type="taxonomic scope" value="Bacteria"/>
</dbReference>
<proteinExistence type="predicted"/>
<protein>
    <recommendedName>
        <fullName evidence="3">TfoX N-terminal domain-containing protein</fullName>
    </recommendedName>
</protein>
<dbReference type="HOGENOM" id="CLU_1965901_0_0_10"/>
<dbReference type="AlphaFoldDB" id="G5H6M3"/>
<reference evidence="1 2" key="1">
    <citation type="submission" date="2011-08" db="EMBL/GenBank/DDBJ databases">
        <title>The Genome Sequence of Alistipes indistinctus YIT 12060.</title>
        <authorList>
            <consortium name="The Broad Institute Genome Sequencing Platform"/>
            <person name="Earl A."/>
            <person name="Ward D."/>
            <person name="Feldgarden M."/>
            <person name="Gevers D."/>
            <person name="Morotomi M."/>
            <person name="Young S.K."/>
            <person name="Zeng Q."/>
            <person name="Gargeya S."/>
            <person name="Fitzgerald M."/>
            <person name="Haas B."/>
            <person name="Abouelleil A."/>
            <person name="Alvarado L."/>
            <person name="Arachchi H.M."/>
            <person name="Berlin A."/>
            <person name="Brown A."/>
            <person name="Chapman S.B."/>
            <person name="Chen Z."/>
            <person name="Dunbar C."/>
            <person name="Freedman E."/>
            <person name="Gearin G."/>
            <person name="Gellesch M."/>
            <person name="Goldberg J."/>
            <person name="Griggs A."/>
            <person name="Gujja S."/>
            <person name="Heiman D."/>
            <person name="Howarth C."/>
            <person name="Larson L."/>
            <person name="Lui A."/>
            <person name="MacDonald P.J.P."/>
            <person name="Montmayeur A."/>
            <person name="Murphy C."/>
            <person name="Neiman D."/>
            <person name="Pearson M."/>
            <person name="Priest M."/>
            <person name="Roberts A."/>
            <person name="Saif S."/>
            <person name="Shea T."/>
            <person name="Shenoy N."/>
            <person name="Sisk P."/>
            <person name="Stolte C."/>
            <person name="Sykes S."/>
            <person name="Wortman J."/>
            <person name="Nusbaum C."/>
            <person name="Birren B."/>
        </authorList>
    </citation>
    <scope>NUCLEOTIDE SEQUENCE [LARGE SCALE GENOMIC DNA]</scope>
    <source>
        <strain evidence="1 2">YIT 12060</strain>
    </source>
</reference>
<dbReference type="Proteomes" id="UP000006008">
    <property type="component" value="Unassembled WGS sequence"/>
</dbReference>
<dbReference type="PATRIC" id="fig|742725.3.peg.632"/>
<dbReference type="STRING" id="742725.HMPREF9450_00583"/>
<evidence type="ECO:0000313" key="1">
    <source>
        <dbReference type="EMBL" id="EHB92870.1"/>
    </source>
</evidence>
<evidence type="ECO:0000313" key="2">
    <source>
        <dbReference type="Proteomes" id="UP000006008"/>
    </source>
</evidence>
<organism evidence="1 2">
    <name type="scientific">Alistipes indistinctus YIT 12060</name>
    <dbReference type="NCBI Taxonomy" id="742725"/>
    <lineage>
        <taxon>Bacteria</taxon>
        <taxon>Pseudomonadati</taxon>
        <taxon>Bacteroidota</taxon>
        <taxon>Bacteroidia</taxon>
        <taxon>Bacteroidales</taxon>
        <taxon>Rikenellaceae</taxon>
        <taxon>Alistipes</taxon>
    </lineage>
</organism>
<accession>G5H6M3</accession>
<gene>
    <name evidence="1" type="ORF">HMPREF9450_00583</name>
</gene>
<evidence type="ECO:0008006" key="3">
    <source>
        <dbReference type="Google" id="ProtNLM"/>
    </source>
</evidence>
<dbReference type="RefSeq" id="WP_009133389.1">
    <property type="nucleotide sequence ID" value="NZ_CP102250.1"/>
</dbReference>
<keyword evidence="2" id="KW-1185">Reference proteome</keyword>
<comment type="caution">
    <text evidence="1">The sequence shown here is derived from an EMBL/GenBank/DDBJ whole genome shotgun (WGS) entry which is preliminary data.</text>
</comment>
<dbReference type="EMBL" id="ADLD01000008">
    <property type="protein sequence ID" value="EHB92870.1"/>
    <property type="molecule type" value="Genomic_DNA"/>
</dbReference>
<dbReference type="GeneID" id="92816404"/>
<sequence length="127" mass="14572">MTYNDFLANRVRKAFANKNAAYTETVSFGQLNFLVNDCFCAGVNGEELEIHISPDKVARGLHGRKFRRLDESGRHLRGFIALGADELACDERLEEWISLALDYNRYVLAHERSEPRRVKGCRTRLPL</sequence>